<evidence type="ECO:0000313" key="2">
    <source>
        <dbReference type="EMBL" id="CAB5710568.1"/>
    </source>
</evidence>
<dbReference type="Gene3D" id="1.10.10.60">
    <property type="entry name" value="Homeodomain-like"/>
    <property type="match status" value="1"/>
</dbReference>
<gene>
    <name evidence="3" type="ORF">CHI95_04900</name>
    <name evidence="2" type="ORF">GHA_03532</name>
</gene>
<keyword evidence="2" id="KW-0238">DNA-binding</keyword>
<dbReference type="SUPFAM" id="SSF46689">
    <property type="entry name" value="Homeodomain-like"/>
    <property type="match status" value="1"/>
</dbReference>
<dbReference type="InterPro" id="IPR009057">
    <property type="entry name" value="Homeodomain-like_sf"/>
</dbReference>
<protein>
    <submittedName>
        <fullName evidence="2">DNA-binding transcriptional regulator DhaR</fullName>
    </submittedName>
</protein>
<dbReference type="GeneID" id="92273772"/>
<proteinExistence type="predicted"/>
<reference evidence="3 4" key="1">
    <citation type="submission" date="2017-07" db="EMBL/GenBank/DDBJ databases">
        <title>blaIMP-27 on transferable plasmids in Proteus mirabilis and Providencia rettgeri.</title>
        <authorList>
            <person name="Potter R."/>
        </authorList>
    </citation>
    <scope>NUCLEOTIDE SEQUENCE [LARGE SCALE GENOMIC DNA]</scope>
    <source>
        <strain evidence="3 4">PR1</strain>
    </source>
</reference>
<organism evidence="3 4">
    <name type="scientific">Providencia rettgeri</name>
    <dbReference type="NCBI Taxonomy" id="587"/>
    <lineage>
        <taxon>Bacteria</taxon>
        <taxon>Pseudomonadati</taxon>
        <taxon>Pseudomonadota</taxon>
        <taxon>Gammaproteobacteria</taxon>
        <taxon>Enterobacterales</taxon>
        <taxon>Morganellaceae</taxon>
        <taxon>Providencia</taxon>
    </lineage>
</organism>
<dbReference type="Proteomes" id="UP000834611">
    <property type="component" value="Unassembled WGS sequence"/>
</dbReference>
<sequence>MSTHLIFPTTTPVKESIYNSGNYEYIVELAHTTIESGLASLHDNNIRSSLLSTDGKTLWLSHELDGNFEIANLLSDNLTYGAQLRLYAEPIELHGIFYYLAPVYSHTGEPVLVVVLSSTKNSCNILFALTQSLAREVSEKLKFHYYEQGIFKVDKDEQRFANLDIHSVEKALIIEVAQACKGKIQKMHKVLDMGRTTLWRKLKQYEINIKDYK</sequence>
<comment type="caution">
    <text evidence="3">The sequence shown here is derived from an EMBL/GenBank/DDBJ whole genome shotgun (WGS) entry which is preliminary data.</text>
</comment>
<reference evidence="2" key="2">
    <citation type="submission" date="2020-05" db="EMBL/GenBank/DDBJ databases">
        <authorList>
            <person name="Delgado-Blas J."/>
        </authorList>
    </citation>
    <scope>NUCLEOTIDE SEQUENCE</scope>
    <source>
        <strain evidence="2">BB1453</strain>
    </source>
</reference>
<dbReference type="Proteomes" id="UP000216001">
    <property type="component" value="Unassembled WGS sequence"/>
</dbReference>
<accession>A0A264VW87</accession>
<dbReference type="EMBL" id="CAHPSF010000011">
    <property type="protein sequence ID" value="CAB5710568.1"/>
    <property type="molecule type" value="Genomic_DNA"/>
</dbReference>
<evidence type="ECO:0000313" key="3">
    <source>
        <dbReference type="EMBL" id="OZS75626.1"/>
    </source>
</evidence>
<feature type="domain" description="DNA binding HTH" evidence="1">
    <location>
        <begin position="168"/>
        <end position="205"/>
    </location>
</feature>
<name>A0A264VW87_PRORE</name>
<dbReference type="RefSeq" id="WP_094960938.1">
    <property type="nucleotide sequence ID" value="NZ_ABDWLN020000046.1"/>
</dbReference>
<dbReference type="Pfam" id="PF02954">
    <property type="entry name" value="HTH_8"/>
    <property type="match status" value="1"/>
</dbReference>
<dbReference type="InterPro" id="IPR002197">
    <property type="entry name" value="HTH_Fis"/>
</dbReference>
<dbReference type="GO" id="GO:0043565">
    <property type="term" value="F:sequence-specific DNA binding"/>
    <property type="evidence" value="ECO:0007669"/>
    <property type="project" value="InterPro"/>
</dbReference>
<dbReference type="AlphaFoldDB" id="A0A264VW87"/>
<evidence type="ECO:0000259" key="1">
    <source>
        <dbReference type="Pfam" id="PF02954"/>
    </source>
</evidence>
<evidence type="ECO:0000313" key="4">
    <source>
        <dbReference type="Proteomes" id="UP000216001"/>
    </source>
</evidence>
<dbReference type="EMBL" id="NOWC01000004">
    <property type="protein sequence ID" value="OZS75626.1"/>
    <property type="molecule type" value="Genomic_DNA"/>
</dbReference>